<evidence type="ECO:0000256" key="5">
    <source>
        <dbReference type="ARBA" id="ARBA00034808"/>
    </source>
</evidence>
<evidence type="ECO:0000256" key="1">
    <source>
        <dbReference type="ARBA" id="ARBA00005446"/>
    </source>
</evidence>
<evidence type="ECO:0000313" key="9">
    <source>
        <dbReference type="Proteomes" id="UP001140091"/>
    </source>
</evidence>
<dbReference type="SMART" id="SM00490">
    <property type="entry name" value="HELICc"/>
    <property type="match status" value="1"/>
</dbReference>
<organism evidence="8 9">
    <name type="scientific">Candolleomyces eurysporus</name>
    <dbReference type="NCBI Taxonomy" id="2828524"/>
    <lineage>
        <taxon>Eukaryota</taxon>
        <taxon>Fungi</taxon>
        <taxon>Dikarya</taxon>
        <taxon>Basidiomycota</taxon>
        <taxon>Agaricomycotina</taxon>
        <taxon>Agaricomycetes</taxon>
        <taxon>Agaricomycetidae</taxon>
        <taxon>Agaricales</taxon>
        <taxon>Agaricineae</taxon>
        <taxon>Psathyrellaceae</taxon>
        <taxon>Candolleomyces</taxon>
    </lineage>
</organism>
<accession>A0A9W8JKP4</accession>
<comment type="similarity">
    <text evidence="1">Belongs to the helicase family. RecQ subfamily.</text>
</comment>
<dbReference type="OrthoDB" id="5952536at2759"/>
<dbReference type="InterPro" id="IPR001650">
    <property type="entry name" value="Helicase_C-like"/>
</dbReference>
<dbReference type="Pfam" id="PF00271">
    <property type="entry name" value="Helicase_C"/>
    <property type="match status" value="1"/>
</dbReference>
<gene>
    <name evidence="8" type="ORF">H1R20_g905</name>
</gene>
<dbReference type="PROSITE" id="PS51194">
    <property type="entry name" value="HELICASE_CTER"/>
    <property type="match status" value="1"/>
</dbReference>
<dbReference type="InterPro" id="IPR011545">
    <property type="entry name" value="DEAD/DEAH_box_helicase_dom"/>
</dbReference>
<keyword evidence="3" id="KW-0067">ATP-binding</keyword>
<dbReference type="PANTHER" id="PTHR13710:SF120">
    <property type="entry name" value="BIFUNCTIONAL 3'-5' EXONUCLEASE_ATP-DEPENDENT HELICASE WRN"/>
    <property type="match status" value="1"/>
</dbReference>
<evidence type="ECO:0000256" key="2">
    <source>
        <dbReference type="ARBA" id="ARBA00022741"/>
    </source>
</evidence>
<dbReference type="GO" id="GO:0005737">
    <property type="term" value="C:cytoplasm"/>
    <property type="evidence" value="ECO:0007669"/>
    <property type="project" value="TreeGrafter"/>
</dbReference>
<dbReference type="InterPro" id="IPR014001">
    <property type="entry name" value="Helicase_ATP-bd"/>
</dbReference>
<comment type="caution">
    <text evidence="8">The sequence shown here is derived from an EMBL/GenBank/DDBJ whole genome shotgun (WGS) entry which is preliminary data.</text>
</comment>
<dbReference type="Proteomes" id="UP001140091">
    <property type="component" value="Unassembled WGS sequence"/>
</dbReference>
<name>A0A9W8JKP4_9AGAR</name>
<dbReference type="GO" id="GO:0005634">
    <property type="term" value="C:nucleus"/>
    <property type="evidence" value="ECO:0007669"/>
    <property type="project" value="TreeGrafter"/>
</dbReference>
<feature type="domain" description="Helicase C-terminal" evidence="7">
    <location>
        <begin position="299"/>
        <end position="450"/>
    </location>
</feature>
<dbReference type="GO" id="GO:0043138">
    <property type="term" value="F:3'-5' DNA helicase activity"/>
    <property type="evidence" value="ECO:0007669"/>
    <property type="project" value="UniProtKB-EC"/>
</dbReference>
<dbReference type="GO" id="GO:0005524">
    <property type="term" value="F:ATP binding"/>
    <property type="evidence" value="ECO:0007669"/>
    <property type="project" value="UniProtKB-KW"/>
</dbReference>
<dbReference type="GO" id="GO:0005694">
    <property type="term" value="C:chromosome"/>
    <property type="evidence" value="ECO:0007669"/>
    <property type="project" value="TreeGrafter"/>
</dbReference>
<dbReference type="GO" id="GO:0009378">
    <property type="term" value="F:four-way junction helicase activity"/>
    <property type="evidence" value="ECO:0007669"/>
    <property type="project" value="TreeGrafter"/>
</dbReference>
<keyword evidence="9" id="KW-1185">Reference proteome</keyword>
<dbReference type="InterPro" id="IPR027417">
    <property type="entry name" value="P-loop_NTPase"/>
</dbReference>
<evidence type="ECO:0000256" key="3">
    <source>
        <dbReference type="ARBA" id="ARBA00022840"/>
    </source>
</evidence>
<dbReference type="SUPFAM" id="SSF52540">
    <property type="entry name" value="P-loop containing nucleoside triphosphate hydrolases"/>
    <property type="match status" value="1"/>
</dbReference>
<dbReference type="Gene3D" id="3.40.50.300">
    <property type="entry name" value="P-loop containing nucleotide triphosphate hydrolases"/>
    <property type="match status" value="2"/>
</dbReference>
<dbReference type="PROSITE" id="PS51192">
    <property type="entry name" value="HELICASE_ATP_BIND_1"/>
    <property type="match status" value="1"/>
</dbReference>
<dbReference type="GO" id="GO:0003676">
    <property type="term" value="F:nucleic acid binding"/>
    <property type="evidence" value="ECO:0007669"/>
    <property type="project" value="InterPro"/>
</dbReference>
<evidence type="ECO:0000259" key="7">
    <source>
        <dbReference type="PROSITE" id="PS51194"/>
    </source>
</evidence>
<dbReference type="Pfam" id="PF00270">
    <property type="entry name" value="DEAD"/>
    <property type="match status" value="1"/>
</dbReference>
<dbReference type="EMBL" id="JANBPK010000149">
    <property type="protein sequence ID" value="KAJ2936192.1"/>
    <property type="molecule type" value="Genomic_DNA"/>
</dbReference>
<comment type="catalytic activity">
    <reaction evidence="4">
        <text>Couples ATP hydrolysis with the unwinding of duplex DNA by translocating in the 3'-5' direction.</text>
        <dbReference type="EC" id="5.6.2.4"/>
    </reaction>
</comment>
<feature type="non-terminal residue" evidence="8">
    <location>
        <position position="1"/>
    </location>
</feature>
<feature type="domain" description="Helicase ATP-binding" evidence="6">
    <location>
        <begin position="78"/>
        <end position="263"/>
    </location>
</feature>
<dbReference type="AlphaFoldDB" id="A0A9W8JKP4"/>
<keyword evidence="2" id="KW-0547">Nucleotide-binding</keyword>
<evidence type="ECO:0000259" key="6">
    <source>
        <dbReference type="PROSITE" id="PS51192"/>
    </source>
</evidence>
<sequence length="491" mass="54868">MDFEDPSIPQTLEKIRNLSDDDTQRYYHDLIPIEHAPSPHFWQTLGNDDSILARRLILLACVASKFTLIPYEFQLTASLATIKGQDSLVDVGTGYRKTWCMILPVLYRPSRISLVVSPLKRLQVVQVGTFEKYGIRAVAINKDTPGDPELWKRIKSGYYSVLIVQPKQLGTSHNGHRARLCRLLSDNRAFISLVQCVHIDEVHTIFTAGIDLYGIAAFRPAWGRLGELRVIIGKRVPVQALSGTQPPHIRRKIISSLMMDEPWLRSVTLSSNRENLVYATHEIIGQRSDFRNLGFLVPDGYDGSYQLPKGIVFHDDKREGASAAIFIDSCLPESMRGKGVVQHYHGTMSKLFLEHVYNDFGDPNSTCRILHATSGASTGLDIPGIKYVVQYSVTQDIPSLLQHGGRAGRGTRDTAVFLIMYEGWVLKTDIHAVGGDIALDPDHPLADKLGVNASKEDRTGWAMLHVIQSASCLRSLFSDYLNDKSIRGMFV</sequence>
<proteinExistence type="inferred from homology"/>
<dbReference type="EC" id="5.6.2.4" evidence="5"/>
<evidence type="ECO:0000313" key="8">
    <source>
        <dbReference type="EMBL" id="KAJ2936192.1"/>
    </source>
</evidence>
<protein>
    <recommendedName>
        <fullName evidence="5">DNA 3'-5' helicase</fullName>
        <ecNumber evidence="5">5.6.2.4</ecNumber>
    </recommendedName>
</protein>
<dbReference type="PANTHER" id="PTHR13710">
    <property type="entry name" value="DNA HELICASE RECQ FAMILY MEMBER"/>
    <property type="match status" value="1"/>
</dbReference>
<reference evidence="8" key="1">
    <citation type="submission" date="2022-06" db="EMBL/GenBank/DDBJ databases">
        <title>Genome Sequence of Candolleomyces eurysporus.</title>
        <authorList>
            <person name="Buettner E."/>
        </authorList>
    </citation>
    <scope>NUCLEOTIDE SEQUENCE</scope>
    <source>
        <strain evidence="8">VTCC 930004</strain>
    </source>
</reference>
<evidence type="ECO:0000256" key="4">
    <source>
        <dbReference type="ARBA" id="ARBA00034617"/>
    </source>
</evidence>
<dbReference type="GO" id="GO:0000724">
    <property type="term" value="P:double-strand break repair via homologous recombination"/>
    <property type="evidence" value="ECO:0007669"/>
    <property type="project" value="TreeGrafter"/>
</dbReference>